<keyword evidence="5" id="KW-1185">Reference proteome</keyword>
<sequence length="297" mass="32698">MKSNNDTTTWTDSLVYPPFLSGAITIYMVIFFLTVKPLHISLFHTTLQTNTLFPQSKDSHLSNSQIFIMSTPGPLFIIGTGPMIGSHIPRLFATHNFTHIALFARSQTTLTASSEFITTAAPSVSIHTYTADVMDTLGLTSALQKAEKEVGSPEVVVYNAARVSYGNFGEYKEEDILEDFKIPNLGLYTTAKVLLPGLQALAKEKPDSHPSLFVTSSPIIYQPFAPVFSLSMAKAAQANLVKSLIEQTKDEVHVALVMVGGPVSEQEPVNNPNHIATKFWELWEQKKGDRVVELLVQ</sequence>
<dbReference type="SUPFAM" id="SSF51735">
    <property type="entry name" value="NAD(P)-binding Rossmann-fold domains"/>
    <property type="match status" value="1"/>
</dbReference>
<dbReference type="OrthoDB" id="5336600at2759"/>
<organism evidence="4 5">
    <name type="scientific">Sclerotinia nivalis</name>
    <dbReference type="NCBI Taxonomy" id="352851"/>
    <lineage>
        <taxon>Eukaryota</taxon>
        <taxon>Fungi</taxon>
        <taxon>Dikarya</taxon>
        <taxon>Ascomycota</taxon>
        <taxon>Pezizomycotina</taxon>
        <taxon>Leotiomycetes</taxon>
        <taxon>Helotiales</taxon>
        <taxon>Sclerotiniaceae</taxon>
        <taxon>Sclerotinia</taxon>
    </lineage>
</organism>
<evidence type="ECO:0000313" key="5">
    <source>
        <dbReference type="Proteomes" id="UP001152300"/>
    </source>
</evidence>
<keyword evidence="3" id="KW-0472">Membrane</keyword>
<keyword evidence="2" id="KW-0560">Oxidoreductase</keyword>
<dbReference type="Pfam" id="PF00106">
    <property type="entry name" value="adh_short"/>
    <property type="match status" value="1"/>
</dbReference>
<comment type="caution">
    <text evidence="4">The sequence shown here is derived from an EMBL/GenBank/DDBJ whole genome shotgun (WGS) entry which is preliminary data.</text>
</comment>
<feature type="transmembrane region" description="Helical" evidence="3">
    <location>
        <begin position="15"/>
        <end position="35"/>
    </location>
</feature>
<keyword evidence="3" id="KW-1133">Transmembrane helix</keyword>
<evidence type="ECO:0000256" key="1">
    <source>
        <dbReference type="ARBA" id="ARBA00006484"/>
    </source>
</evidence>
<dbReference type="InterPro" id="IPR036291">
    <property type="entry name" value="NAD(P)-bd_dom_sf"/>
</dbReference>
<comment type="similarity">
    <text evidence="1">Belongs to the short-chain dehydrogenases/reductases (SDR) family.</text>
</comment>
<dbReference type="AlphaFoldDB" id="A0A9X0B063"/>
<reference evidence="4" key="1">
    <citation type="submission" date="2022-11" db="EMBL/GenBank/DDBJ databases">
        <title>Genome Resource of Sclerotinia nivalis Strain SnTB1, a Plant Pathogen Isolated from American Ginseng.</title>
        <authorList>
            <person name="Fan S."/>
        </authorList>
    </citation>
    <scope>NUCLEOTIDE SEQUENCE</scope>
    <source>
        <strain evidence="4">SnTB1</strain>
    </source>
</reference>
<keyword evidence="3" id="KW-0812">Transmembrane</keyword>
<protein>
    <submittedName>
        <fullName evidence="4">Uncharacterized protein</fullName>
    </submittedName>
</protein>
<evidence type="ECO:0000256" key="3">
    <source>
        <dbReference type="SAM" id="Phobius"/>
    </source>
</evidence>
<accession>A0A9X0B063</accession>
<evidence type="ECO:0000313" key="4">
    <source>
        <dbReference type="EMBL" id="KAJ8071828.1"/>
    </source>
</evidence>
<evidence type="ECO:0000256" key="2">
    <source>
        <dbReference type="ARBA" id="ARBA00023002"/>
    </source>
</evidence>
<dbReference type="EMBL" id="JAPEIS010000001">
    <property type="protein sequence ID" value="KAJ8071828.1"/>
    <property type="molecule type" value="Genomic_DNA"/>
</dbReference>
<gene>
    <name evidence="4" type="ORF">OCU04_002141</name>
</gene>
<dbReference type="InterPro" id="IPR002347">
    <property type="entry name" value="SDR_fam"/>
</dbReference>
<dbReference type="Gene3D" id="3.40.50.720">
    <property type="entry name" value="NAD(P)-binding Rossmann-like Domain"/>
    <property type="match status" value="1"/>
</dbReference>
<dbReference type="GO" id="GO:0016491">
    <property type="term" value="F:oxidoreductase activity"/>
    <property type="evidence" value="ECO:0007669"/>
    <property type="project" value="UniProtKB-KW"/>
</dbReference>
<name>A0A9X0B063_9HELO</name>
<dbReference type="PANTHER" id="PTHR43669">
    <property type="entry name" value="5-KETO-D-GLUCONATE 5-REDUCTASE"/>
    <property type="match status" value="1"/>
</dbReference>
<dbReference type="Proteomes" id="UP001152300">
    <property type="component" value="Unassembled WGS sequence"/>
</dbReference>
<proteinExistence type="inferred from homology"/>
<dbReference type="PANTHER" id="PTHR43669:SF3">
    <property type="entry name" value="ALCOHOL DEHYDROGENASE, PUTATIVE (AFU_ORTHOLOGUE AFUA_3G03445)-RELATED"/>
    <property type="match status" value="1"/>
</dbReference>